<dbReference type="AlphaFoldDB" id="A0A1X7TJ71"/>
<dbReference type="STRING" id="400682.A0A1X7TJ71"/>
<dbReference type="EnsemblMetazoa" id="Aqu2.1.14879_001">
    <property type="protein sequence ID" value="Aqu2.1.14879_001"/>
    <property type="gene ID" value="Aqu2.1.14879"/>
</dbReference>
<dbReference type="GO" id="GO:1903189">
    <property type="term" value="P:glyoxal metabolic process"/>
    <property type="evidence" value="ECO:0007669"/>
    <property type="project" value="TreeGrafter"/>
</dbReference>
<dbReference type="GO" id="GO:0010646">
    <property type="term" value="P:regulation of cell communication"/>
    <property type="evidence" value="ECO:0007669"/>
    <property type="project" value="UniProtKB-ARBA"/>
</dbReference>
<dbReference type="GO" id="GO:0006979">
    <property type="term" value="P:response to oxidative stress"/>
    <property type="evidence" value="ECO:0007669"/>
    <property type="project" value="TreeGrafter"/>
</dbReference>
<dbReference type="SUPFAM" id="SSF52317">
    <property type="entry name" value="Class I glutamine amidotransferase-like"/>
    <property type="match status" value="1"/>
</dbReference>
<evidence type="ECO:0000259" key="3">
    <source>
        <dbReference type="Pfam" id="PF01965"/>
    </source>
</evidence>
<dbReference type="InterPro" id="IPR002818">
    <property type="entry name" value="DJ-1/PfpI"/>
</dbReference>
<dbReference type="Proteomes" id="UP000007879">
    <property type="component" value="Unassembled WGS sequence"/>
</dbReference>
<keyword evidence="2" id="KW-0963">Cytoplasm</keyword>
<accession>A0A1X7TJ71</accession>
<keyword evidence="5" id="KW-1185">Reference proteome</keyword>
<dbReference type="Gene3D" id="3.40.50.880">
    <property type="match status" value="1"/>
</dbReference>
<dbReference type="GO" id="GO:0023051">
    <property type="term" value="P:regulation of signaling"/>
    <property type="evidence" value="ECO:0007669"/>
    <property type="project" value="UniProtKB-ARBA"/>
</dbReference>
<evidence type="ECO:0000313" key="5">
    <source>
        <dbReference type="Proteomes" id="UP000007879"/>
    </source>
</evidence>
<reference evidence="5" key="1">
    <citation type="journal article" date="2010" name="Nature">
        <title>The Amphimedon queenslandica genome and the evolution of animal complexity.</title>
        <authorList>
            <person name="Srivastava M."/>
            <person name="Simakov O."/>
            <person name="Chapman J."/>
            <person name="Fahey B."/>
            <person name="Gauthier M.E."/>
            <person name="Mitros T."/>
            <person name="Richards G.S."/>
            <person name="Conaco C."/>
            <person name="Dacre M."/>
            <person name="Hellsten U."/>
            <person name="Larroux C."/>
            <person name="Putnam N.H."/>
            <person name="Stanke M."/>
            <person name="Adamska M."/>
            <person name="Darling A."/>
            <person name="Degnan S.M."/>
            <person name="Oakley T.H."/>
            <person name="Plachetzki D.C."/>
            <person name="Zhai Y."/>
            <person name="Adamski M."/>
            <person name="Calcino A."/>
            <person name="Cummins S.F."/>
            <person name="Goodstein D.M."/>
            <person name="Harris C."/>
            <person name="Jackson D.J."/>
            <person name="Leys S.P."/>
            <person name="Shu S."/>
            <person name="Woodcroft B.J."/>
            <person name="Vervoort M."/>
            <person name="Kosik K.S."/>
            <person name="Manning G."/>
            <person name="Degnan B.M."/>
            <person name="Rokhsar D.S."/>
        </authorList>
    </citation>
    <scope>NUCLEOTIDE SEQUENCE [LARGE SCALE GENOMIC DNA]</scope>
</reference>
<dbReference type="PANTHER" id="PTHR48094:SF12">
    <property type="entry name" value="PARKINSON DISEASE PROTEIN 7 HOMOLOG"/>
    <property type="match status" value="1"/>
</dbReference>
<dbReference type="InParanoid" id="A0A1X7TJ71"/>
<dbReference type="InterPro" id="IPR006287">
    <property type="entry name" value="DJ-1"/>
</dbReference>
<dbReference type="GO" id="GO:0005634">
    <property type="term" value="C:nucleus"/>
    <property type="evidence" value="ECO:0007669"/>
    <property type="project" value="TreeGrafter"/>
</dbReference>
<dbReference type="PANTHER" id="PTHR48094">
    <property type="entry name" value="PROTEIN/NUCLEIC ACID DEGLYCASE DJ-1-RELATED"/>
    <property type="match status" value="1"/>
</dbReference>
<dbReference type="GO" id="GO:0016684">
    <property type="term" value="F:oxidoreductase activity, acting on peroxide as acceptor"/>
    <property type="evidence" value="ECO:0007669"/>
    <property type="project" value="TreeGrafter"/>
</dbReference>
<dbReference type="OrthoDB" id="543156at2759"/>
<dbReference type="GO" id="GO:0005739">
    <property type="term" value="C:mitochondrion"/>
    <property type="evidence" value="ECO:0007669"/>
    <property type="project" value="TreeGrafter"/>
</dbReference>
<dbReference type="NCBIfam" id="TIGR01383">
    <property type="entry name" value="not_thiJ"/>
    <property type="match status" value="1"/>
</dbReference>
<organism evidence="4">
    <name type="scientific">Amphimedon queenslandica</name>
    <name type="common">Sponge</name>
    <dbReference type="NCBI Taxonomy" id="400682"/>
    <lineage>
        <taxon>Eukaryota</taxon>
        <taxon>Metazoa</taxon>
        <taxon>Porifera</taxon>
        <taxon>Demospongiae</taxon>
        <taxon>Heteroscleromorpha</taxon>
        <taxon>Haplosclerida</taxon>
        <taxon>Niphatidae</taxon>
        <taxon>Amphimedon</taxon>
    </lineage>
</organism>
<dbReference type="EnsemblMetazoa" id="XM_003390375.2">
    <property type="protein sequence ID" value="XP_003390423.1"/>
    <property type="gene ID" value="LOC100636722"/>
</dbReference>
<sequence length="191" mass="20143">MAAAKKALVILAPGAEEMETVISVDVLRRAKIDVTLAGLDGNEPVECSRSVKIVPDVSLDEAVEKRGPFDVVLLPGGLGGAGRLSDSPKVKEILQKQEADGQFIAAVCAAPTALVSYGVGVGKTITSHPVVKEKIIKNGSYSYSEARVCRDNTIITSRGPGTCFEFALTIVEALCGEKTVKEIADPMFVKI</sequence>
<dbReference type="KEGG" id="aqu:100636722"/>
<dbReference type="InterPro" id="IPR050325">
    <property type="entry name" value="Prot/Nucl_acid_deglycase"/>
</dbReference>
<dbReference type="CDD" id="cd03135">
    <property type="entry name" value="GATase1_DJ-1"/>
    <property type="match status" value="1"/>
</dbReference>
<evidence type="ECO:0000313" key="4">
    <source>
        <dbReference type="EnsemblMetazoa" id="Aqu2.1.14879_001"/>
    </source>
</evidence>
<evidence type="ECO:0000256" key="1">
    <source>
        <dbReference type="ARBA" id="ARBA00004496"/>
    </source>
</evidence>
<gene>
    <name evidence="4" type="primary">100636722</name>
</gene>
<feature type="domain" description="DJ-1/PfpI" evidence="3">
    <location>
        <begin position="5"/>
        <end position="172"/>
    </location>
</feature>
<protein>
    <recommendedName>
        <fullName evidence="3">DJ-1/PfpI domain-containing protein</fullName>
    </recommendedName>
</protein>
<dbReference type="eggNOG" id="KOG2764">
    <property type="taxonomic scope" value="Eukaryota"/>
</dbReference>
<proteinExistence type="predicted"/>
<evidence type="ECO:0000256" key="2">
    <source>
        <dbReference type="ARBA" id="ARBA00022490"/>
    </source>
</evidence>
<reference evidence="4" key="2">
    <citation type="submission" date="2017-05" db="UniProtKB">
        <authorList>
            <consortium name="EnsemblMetazoa"/>
        </authorList>
    </citation>
    <scope>IDENTIFICATION</scope>
</reference>
<dbReference type="Pfam" id="PF01965">
    <property type="entry name" value="DJ-1_PfpI"/>
    <property type="match status" value="1"/>
</dbReference>
<dbReference type="FunCoup" id="A0A1X7TJ71">
    <property type="interactions" value="638"/>
</dbReference>
<dbReference type="FunFam" id="3.40.50.880:FF:000022">
    <property type="entry name" value="protein deglycase DJ-1"/>
    <property type="match status" value="1"/>
</dbReference>
<comment type="subcellular location">
    <subcellularLocation>
        <location evidence="1">Cytoplasm</location>
    </subcellularLocation>
</comment>
<dbReference type="InterPro" id="IPR029062">
    <property type="entry name" value="Class_I_gatase-like"/>
</dbReference>
<dbReference type="GO" id="GO:0046295">
    <property type="term" value="P:glycolate biosynthetic process"/>
    <property type="evidence" value="ECO:0007669"/>
    <property type="project" value="TreeGrafter"/>
</dbReference>
<name>A0A1X7TJ71_AMPQE</name>
<dbReference type="OMA" id="ELTSHAC"/>